<name>A0AAE4AR73_9BACT</name>
<dbReference type="EMBL" id="JAUSVL010000001">
    <property type="protein sequence ID" value="MDQ0291913.1"/>
    <property type="molecule type" value="Genomic_DNA"/>
</dbReference>
<reference evidence="1" key="1">
    <citation type="submission" date="2023-07" db="EMBL/GenBank/DDBJ databases">
        <title>Genomic Encyclopedia of Type Strains, Phase IV (KMG-IV): sequencing the most valuable type-strain genomes for metagenomic binning, comparative biology and taxonomic classification.</title>
        <authorList>
            <person name="Goeker M."/>
        </authorList>
    </citation>
    <scope>NUCLEOTIDE SEQUENCE</scope>
    <source>
        <strain evidence="1">DSM 24202</strain>
    </source>
</reference>
<keyword evidence="2" id="KW-1185">Reference proteome</keyword>
<protein>
    <recommendedName>
        <fullName evidence="3">Right handed beta helix domain-containing protein</fullName>
    </recommendedName>
</protein>
<dbReference type="Gene3D" id="2.160.20.10">
    <property type="entry name" value="Single-stranded right-handed beta-helix, Pectin lyase-like"/>
    <property type="match status" value="2"/>
</dbReference>
<sequence>MNVYLKDYLSCGNPTLAMNQALHACQAGDTLYLGGGRIDFHQEHAARRDWYYPFYGQEQKYTIISIENKKDLTIDGEGADLIFHGDVAPISIENSEGVVLRNFSVDYEYPLYAQALISAVGDDWFEITFDQKEFFCRISDNNFVFYSEADGWENIVSAPLVTEFSPDGAPTQKNPYFACLNEPDKNSFLYRMMCQLEPEQINEKTIRLKGSVGRLPHTAGNYWVCAHASRKNSGIFLWHSTDVQLRNIDLYNTTAMGIVGIGVNNLIIDDVNSVVRNGSGRMLAVKDDAVHLVNCSGTVEIANCTFMNMIDDAVNVHGVYAVVERKIDARTLLVRFDYPAKKALRFYHPGDTILLINRQTLVPIAANMLTHVTQADQHHLKLEFAEGLPEGVEDVLLEDRSRMPFLHIHDCVTGNNRPRGFLIATPRAIVENCTFFNMSSAIVLTGETINYFESGPVRELLIRNNRFHNSAYTGGPVISNKTTIGTYAGKGFHSGITIINNDFRLNGKRFIRLQYCDDVVFKNNTYTQDASLPYHGEIGDEGGAFTDCINVEWEAPKTPSMVSPEN</sequence>
<dbReference type="SUPFAM" id="SSF51126">
    <property type="entry name" value="Pectin lyase-like"/>
    <property type="match status" value="1"/>
</dbReference>
<dbReference type="InterPro" id="IPR012334">
    <property type="entry name" value="Pectin_lyas_fold"/>
</dbReference>
<dbReference type="InterPro" id="IPR011050">
    <property type="entry name" value="Pectin_lyase_fold/virulence"/>
</dbReference>
<proteinExistence type="predicted"/>
<evidence type="ECO:0000313" key="2">
    <source>
        <dbReference type="Proteomes" id="UP001238163"/>
    </source>
</evidence>
<dbReference type="AlphaFoldDB" id="A0AAE4AR73"/>
<evidence type="ECO:0008006" key="3">
    <source>
        <dbReference type="Google" id="ProtNLM"/>
    </source>
</evidence>
<organism evidence="1 2">
    <name type="scientific">Oligosphaera ethanolica</name>
    <dbReference type="NCBI Taxonomy" id="760260"/>
    <lineage>
        <taxon>Bacteria</taxon>
        <taxon>Pseudomonadati</taxon>
        <taxon>Lentisphaerota</taxon>
        <taxon>Oligosphaeria</taxon>
        <taxon>Oligosphaerales</taxon>
        <taxon>Oligosphaeraceae</taxon>
        <taxon>Oligosphaera</taxon>
    </lineage>
</organism>
<dbReference type="RefSeq" id="WP_307265357.1">
    <property type="nucleotide sequence ID" value="NZ_JAUSVL010000001.1"/>
</dbReference>
<comment type="caution">
    <text evidence="1">The sequence shown here is derived from an EMBL/GenBank/DDBJ whole genome shotgun (WGS) entry which is preliminary data.</text>
</comment>
<dbReference type="SMART" id="SM00710">
    <property type="entry name" value="PbH1"/>
    <property type="match status" value="4"/>
</dbReference>
<gene>
    <name evidence="1" type="ORF">J3R75_004020</name>
</gene>
<dbReference type="Proteomes" id="UP001238163">
    <property type="component" value="Unassembled WGS sequence"/>
</dbReference>
<dbReference type="InterPro" id="IPR006626">
    <property type="entry name" value="PbH1"/>
</dbReference>
<evidence type="ECO:0000313" key="1">
    <source>
        <dbReference type="EMBL" id="MDQ0291913.1"/>
    </source>
</evidence>
<accession>A0AAE4AR73</accession>